<dbReference type="AlphaFoldDB" id="F6PL18"/>
<dbReference type="InParanoid" id="F6PL18"/>
<feature type="region of interest" description="Disordered" evidence="1">
    <location>
        <begin position="1"/>
        <end position="51"/>
    </location>
</feature>
<dbReference type="Proteomes" id="UP000008144">
    <property type="component" value="Unassembled WGS sequence"/>
</dbReference>
<protein>
    <submittedName>
        <fullName evidence="2">Uncharacterized protein</fullName>
    </submittedName>
</protein>
<reference evidence="2" key="3">
    <citation type="submission" date="2025-09" db="UniProtKB">
        <authorList>
            <consortium name="Ensembl"/>
        </authorList>
    </citation>
    <scope>IDENTIFICATION</scope>
</reference>
<keyword evidence="3" id="KW-1185">Reference proteome</keyword>
<feature type="compositionally biased region" description="Polar residues" evidence="1">
    <location>
        <begin position="21"/>
        <end position="42"/>
    </location>
</feature>
<dbReference type="Ensembl" id="ENSCINT00000020539.3">
    <property type="protein sequence ID" value="ENSCINP00000020539.3"/>
    <property type="gene ID" value="ENSCING00000004893.3"/>
</dbReference>
<dbReference type="HOGENOM" id="CLU_1739866_0_0_1"/>
<feature type="compositionally biased region" description="Basic and acidic residues" evidence="1">
    <location>
        <begin position="8"/>
        <end position="19"/>
    </location>
</feature>
<sequence>MIIKVKPSKTDHLQKDDKPLQSASIDVNGSTNSSNLQENNDTPPHDEVTDYTVDQSPITTSQIENKTPHSLEINKNIEALSQLTDDSPNSNNFNSKYFARRFSHNERRHSVPITKSNPLVKTWSRYSNVYIETDQKICVLFIGMYEFCWA</sequence>
<accession>F6PL18</accession>
<evidence type="ECO:0000313" key="2">
    <source>
        <dbReference type="Ensembl" id="ENSCINP00000020539.3"/>
    </source>
</evidence>
<reference evidence="3" key="1">
    <citation type="journal article" date="2002" name="Science">
        <title>The draft genome of Ciona intestinalis: insights into chordate and vertebrate origins.</title>
        <authorList>
            <person name="Dehal P."/>
            <person name="Satou Y."/>
            <person name="Campbell R.K."/>
            <person name="Chapman J."/>
            <person name="Degnan B."/>
            <person name="De Tomaso A."/>
            <person name="Davidson B."/>
            <person name="Di Gregorio A."/>
            <person name="Gelpke M."/>
            <person name="Goodstein D.M."/>
            <person name="Harafuji N."/>
            <person name="Hastings K.E."/>
            <person name="Ho I."/>
            <person name="Hotta K."/>
            <person name="Huang W."/>
            <person name="Kawashima T."/>
            <person name="Lemaire P."/>
            <person name="Martinez D."/>
            <person name="Meinertzhagen I.A."/>
            <person name="Necula S."/>
            <person name="Nonaka M."/>
            <person name="Putnam N."/>
            <person name="Rash S."/>
            <person name="Saiga H."/>
            <person name="Satake M."/>
            <person name="Terry A."/>
            <person name="Yamada L."/>
            <person name="Wang H.G."/>
            <person name="Awazu S."/>
            <person name="Azumi K."/>
            <person name="Boore J."/>
            <person name="Branno M."/>
            <person name="Chin-Bow S."/>
            <person name="DeSantis R."/>
            <person name="Doyle S."/>
            <person name="Francino P."/>
            <person name="Keys D.N."/>
            <person name="Haga S."/>
            <person name="Hayashi H."/>
            <person name="Hino K."/>
            <person name="Imai K.S."/>
            <person name="Inaba K."/>
            <person name="Kano S."/>
            <person name="Kobayashi K."/>
            <person name="Kobayashi M."/>
            <person name="Lee B.I."/>
            <person name="Makabe K.W."/>
            <person name="Manohar C."/>
            <person name="Matassi G."/>
            <person name="Medina M."/>
            <person name="Mochizuki Y."/>
            <person name="Mount S."/>
            <person name="Morishita T."/>
            <person name="Miura S."/>
            <person name="Nakayama A."/>
            <person name="Nishizaka S."/>
            <person name="Nomoto H."/>
            <person name="Ohta F."/>
            <person name="Oishi K."/>
            <person name="Rigoutsos I."/>
            <person name="Sano M."/>
            <person name="Sasaki A."/>
            <person name="Sasakura Y."/>
            <person name="Shoguchi E."/>
            <person name="Shin-i T."/>
            <person name="Spagnuolo A."/>
            <person name="Stainier D."/>
            <person name="Suzuki M.M."/>
            <person name="Tassy O."/>
            <person name="Takatori N."/>
            <person name="Tokuoka M."/>
            <person name="Yagi K."/>
            <person name="Yoshizaki F."/>
            <person name="Wada S."/>
            <person name="Zhang C."/>
            <person name="Hyatt P.D."/>
            <person name="Larimer F."/>
            <person name="Detter C."/>
            <person name="Doggett N."/>
            <person name="Glavina T."/>
            <person name="Hawkins T."/>
            <person name="Richardson P."/>
            <person name="Lucas S."/>
            <person name="Kohara Y."/>
            <person name="Levine M."/>
            <person name="Satoh N."/>
            <person name="Rokhsar D.S."/>
        </authorList>
    </citation>
    <scope>NUCLEOTIDE SEQUENCE [LARGE SCALE GENOMIC DNA]</scope>
</reference>
<evidence type="ECO:0000313" key="3">
    <source>
        <dbReference type="Proteomes" id="UP000008144"/>
    </source>
</evidence>
<proteinExistence type="predicted"/>
<organism evidence="2 3">
    <name type="scientific">Ciona intestinalis</name>
    <name type="common">Transparent sea squirt</name>
    <name type="synonym">Ascidia intestinalis</name>
    <dbReference type="NCBI Taxonomy" id="7719"/>
    <lineage>
        <taxon>Eukaryota</taxon>
        <taxon>Metazoa</taxon>
        <taxon>Chordata</taxon>
        <taxon>Tunicata</taxon>
        <taxon>Ascidiacea</taxon>
        <taxon>Phlebobranchia</taxon>
        <taxon>Cionidae</taxon>
        <taxon>Ciona</taxon>
    </lineage>
</organism>
<reference evidence="2" key="2">
    <citation type="submission" date="2025-08" db="UniProtKB">
        <authorList>
            <consortium name="Ensembl"/>
        </authorList>
    </citation>
    <scope>IDENTIFICATION</scope>
</reference>
<evidence type="ECO:0000256" key="1">
    <source>
        <dbReference type="SAM" id="MobiDB-lite"/>
    </source>
</evidence>
<name>F6PL18_CIOIN</name>